<sequence>MDLQSKNIGFIGGGEMAYAIAVGMKAGGIKPSQISVSNPSAGKFKRFQTEGMNTTHNNMEIMDTCEIVLICIKPQIFPVLVEELKSHPKRCENQLIISIVGGLVSETLEKVFDWARVIRTVPNTPCKVQEGILLYCKSKTSTDEDMATVKSLFSACAECLVLPERLMDAGQAISGCGVAYIYTALDALADGGVKMGLPRATALTLAAKTCAGAGNMYLQTQQHPGVLKDAVTSPGGITICALHALDKGGFRAALIDAVEVATNKSLEIGAKK</sequence>
<keyword evidence="6 10" id="KW-0560">Oxidoreductase</keyword>
<evidence type="ECO:0000256" key="4">
    <source>
        <dbReference type="ARBA" id="ARBA00022605"/>
    </source>
</evidence>
<evidence type="ECO:0000256" key="1">
    <source>
        <dbReference type="ARBA" id="ARBA00005205"/>
    </source>
</evidence>
<dbReference type="HAMAP" id="MF_01925">
    <property type="entry name" value="P5C_reductase"/>
    <property type="match status" value="1"/>
</dbReference>
<name>A0A6F9DQR8_9ASCI</name>
<dbReference type="Pfam" id="PF14748">
    <property type="entry name" value="P5CR_dimer"/>
    <property type="match status" value="1"/>
</dbReference>
<dbReference type="SUPFAM" id="SSF48179">
    <property type="entry name" value="6-phosphogluconate dehydrogenase C-terminal domain-like"/>
    <property type="match status" value="1"/>
</dbReference>
<comment type="catalytic activity">
    <reaction evidence="8">
        <text>L-proline + NAD(+) = (S)-1-pyrroline-5-carboxylate + NADH + 2 H(+)</text>
        <dbReference type="Rhea" id="RHEA:14105"/>
        <dbReference type="ChEBI" id="CHEBI:15378"/>
        <dbReference type="ChEBI" id="CHEBI:17388"/>
        <dbReference type="ChEBI" id="CHEBI:57540"/>
        <dbReference type="ChEBI" id="CHEBI:57945"/>
        <dbReference type="ChEBI" id="CHEBI:60039"/>
        <dbReference type="EC" id="1.5.1.2"/>
    </reaction>
    <physiologicalReaction direction="right-to-left" evidence="8">
        <dbReference type="Rhea" id="RHEA:14107"/>
    </physiologicalReaction>
</comment>
<dbReference type="InterPro" id="IPR053790">
    <property type="entry name" value="P5CR-like_CS"/>
</dbReference>
<protein>
    <recommendedName>
        <fullName evidence="3 10">Pyrroline-5-carboxylate reductase</fullName>
        <ecNumber evidence="3 10">1.5.1.2</ecNumber>
    </recommendedName>
</protein>
<evidence type="ECO:0000256" key="2">
    <source>
        <dbReference type="ARBA" id="ARBA00005525"/>
    </source>
</evidence>
<dbReference type="Gene3D" id="3.40.50.720">
    <property type="entry name" value="NAD(P)-binding Rossmann-like Domain"/>
    <property type="match status" value="1"/>
</dbReference>
<proteinExistence type="evidence at transcript level"/>
<comment type="similarity">
    <text evidence="2 10">Belongs to the pyrroline-5-carboxylate reductase family.</text>
</comment>
<dbReference type="GO" id="GO:0055129">
    <property type="term" value="P:L-proline biosynthetic process"/>
    <property type="evidence" value="ECO:0007669"/>
    <property type="project" value="UniProtKB-UniPathway"/>
</dbReference>
<dbReference type="EC" id="1.5.1.2" evidence="3 10"/>
<dbReference type="PIRSF" id="PIRSF000193">
    <property type="entry name" value="Pyrrol-5-carb_rd"/>
    <property type="match status" value="1"/>
</dbReference>
<dbReference type="Gene3D" id="1.10.3730.10">
    <property type="entry name" value="ProC C-terminal domain-like"/>
    <property type="match status" value="1"/>
</dbReference>
<dbReference type="Pfam" id="PF03807">
    <property type="entry name" value="F420_oxidored"/>
    <property type="match status" value="1"/>
</dbReference>
<dbReference type="PROSITE" id="PS00521">
    <property type="entry name" value="P5CR"/>
    <property type="match status" value="1"/>
</dbReference>
<evidence type="ECO:0000259" key="11">
    <source>
        <dbReference type="Pfam" id="PF03807"/>
    </source>
</evidence>
<evidence type="ECO:0000256" key="9">
    <source>
        <dbReference type="PIRSR" id="PIRSR000193-1"/>
    </source>
</evidence>
<keyword evidence="5 10" id="KW-0641">Proline biosynthesis</keyword>
<dbReference type="InterPro" id="IPR028939">
    <property type="entry name" value="P5C_Rdtase_cat_N"/>
</dbReference>
<evidence type="ECO:0000259" key="12">
    <source>
        <dbReference type="Pfam" id="PF14748"/>
    </source>
</evidence>
<dbReference type="FunFam" id="1.10.3730.10:FF:000003">
    <property type="entry name" value="Pyrroline-5-carboxylate reductase 1, mitochondrial"/>
    <property type="match status" value="1"/>
</dbReference>
<dbReference type="PANTHER" id="PTHR11645:SF62">
    <property type="entry name" value="PYRROLINE-5-CARBOXYLATE REDUCTASE"/>
    <property type="match status" value="1"/>
</dbReference>
<keyword evidence="9 10" id="KW-0521">NADP</keyword>
<evidence type="ECO:0000256" key="7">
    <source>
        <dbReference type="ARBA" id="ARBA00049867"/>
    </source>
</evidence>
<dbReference type="InterPro" id="IPR029036">
    <property type="entry name" value="P5CR_dimer"/>
</dbReference>
<dbReference type="GO" id="GO:0004735">
    <property type="term" value="F:pyrroline-5-carboxylate reductase activity"/>
    <property type="evidence" value="ECO:0007669"/>
    <property type="project" value="UniProtKB-EC"/>
</dbReference>
<feature type="binding site" evidence="9">
    <location>
        <position position="58"/>
    </location>
    <ligand>
        <name>NADPH</name>
        <dbReference type="ChEBI" id="CHEBI:57783"/>
    </ligand>
</feature>
<evidence type="ECO:0000256" key="3">
    <source>
        <dbReference type="ARBA" id="ARBA00012855"/>
    </source>
</evidence>
<comment type="pathway">
    <text evidence="1 10">Amino-acid biosynthesis; L-proline biosynthesis; L-proline from L-glutamate 5-semialdehyde: step 1/1.</text>
</comment>
<dbReference type="NCBIfam" id="TIGR00112">
    <property type="entry name" value="proC"/>
    <property type="match status" value="1"/>
</dbReference>
<evidence type="ECO:0000256" key="5">
    <source>
        <dbReference type="ARBA" id="ARBA00022650"/>
    </source>
</evidence>
<evidence type="ECO:0000256" key="10">
    <source>
        <dbReference type="RuleBase" id="RU003903"/>
    </source>
</evidence>
<keyword evidence="4 10" id="KW-0028">Amino-acid biosynthesis</keyword>
<feature type="binding site" evidence="9">
    <location>
        <begin position="11"/>
        <end position="16"/>
    </location>
    <ligand>
        <name>NADP(+)</name>
        <dbReference type="ChEBI" id="CHEBI:58349"/>
    </ligand>
</feature>
<dbReference type="InterPro" id="IPR000304">
    <property type="entry name" value="Pyrroline-COOH_reductase"/>
</dbReference>
<dbReference type="AlphaFoldDB" id="A0A6F9DQR8"/>
<dbReference type="SUPFAM" id="SSF51735">
    <property type="entry name" value="NAD(P)-binding Rossmann-fold domains"/>
    <property type="match status" value="1"/>
</dbReference>
<evidence type="ECO:0000256" key="6">
    <source>
        <dbReference type="ARBA" id="ARBA00023002"/>
    </source>
</evidence>
<evidence type="ECO:0000256" key="8">
    <source>
        <dbReference type="ARBA" id="ARBA00049875"/>
    </source>
</evidence>
<reference evidence="13" key="1">
    <citation type="submission" date="2020-04" db="EMBL/GenBank/DDBJ databases">
        <authorList>
            <person name="Neveu A P."/>
        </authorList>
    </citation>
    <scope>NUCLEOTIDE SEQUENCE</scope>
    <source>
        <tissue evidence="13">Whole embryo</tissue>
    </source>
</reference>
<dbReference type="InterPro" id="IPR008927">
    <property type="entry name" value="6-PGluconate_DH-like_C_sf"/>
</dbReference>
<organism evidence="13">
    <name type="scientific">Phallusia mammillata</name>
    <dbReference type="NCBI Taxonomy" id="59560"/>
    <lineage>
        <taxon>Eukaryota</taxon>
        <taxon>Metazoa</taxon>
        <taxon>Chordata</taxon>
        <taxon>Tunicata</taxon>
        <taxon>Ascidiacea</taxon>
        <taxon>Phlebobranchia</taxon>
        <taxon>Ascidiidae</taxon>
        <taxon>Phallusia</taxon>
    </lineage>
</organism>
<evidence type="ECO:0000313" key="13">
    <source>
        <dbReference type="EMBL" id="CAB3265333.1"/>
    </source>
</evidence>
<gene>
    <name evidence="13" type="primary">Pycr1-001</name>
</gene>
<dbReference type="UniPathway" id="UPA00098">
    <property type="reaction ID" value="UER00361"/>
</dbReference>
<feature type="domain" description="Pyrroline-5-carboxylate reductase catalytic N-terminal" evidence="11">
    <location>
        <begin position="8"/>
        <end position="100"/>
    </location>
</feature>
<dbReference type="InterPro" id="IPR036291">
    <property type="entry name" value="NAD(P)-bd_dom_sf"/>
</dbReference>
<comment type="catalytic activity">
    <reaction evidence="7">
        <text>L-proline + NADP(+) = (S)-1-pyrroline-5-carboxylate + NADPH + 2 H(+)</text>
        <dbReference type="Rhea" id="RHEA:14109"/>
        <dbReference type="ChEBI" id="CHEBI:15378"/>
        <dbReference type="ChEBI" id="CHEBI:17388"/>
        <dbReference type="ChEBI" id="CHEBI:57783"/>
        <dbReference type="ChEBI" id="CHEBI:58349"/>
        <dbReference type="ChEBI" id="CHEBI:60039"/>
        <dbReference type="EC" id="1.5.1.2"/>
    </reaction>
    <physiologicalReaction direction="right-to-left" evidence="7">
        <dbReference type="Rhea" id="RHEA:14111"/>
    </physiologicalReaction>
</comment>
<feature type="domain" description="Pyrroline-5-carboxylate reductase dimerisation" evidence="12">
    <location>
        <begin position="164"/>
        <end position="267"/>
    </location>
</feature>
<accession>A0A6F9DQR8</accession>
<dbReference type="EMBL" id="LR789471">
    <property type="protein sequence ID" value="CAB3265333.1"/>
    <property type="molecule type" value="mRNA"/>
</dbReference>
<dbReference type="PANTHER" id="PTHR11645">
    <property type="entry name" value="PYRROLINE-5-CARBOXYLATE REDUCTASE"/>
    <property type="match status" value="1"/>
</dbReference>